<dbReference type="InterPro" id="IPR023578">
    <property type="entry name" value="Ras_GEF_dom_sf"/>
</dbReference>
<dbReference type="GO" id="GO:0005085">
    <property type="term" value="F:guanyl-nucleotide exchange factor activity"/>
    <property type="evidence" value="ECO:0007669"/>
    <property type="project" value="UniProtKB-KW"/>
</dbReference>
<dbReference type="GO" id="GO:0007264">
    <property type="term" value="P:small GTPase-mediated signal transduction"/>
    <property type="evidence" value="ECO:0007669"/>
    <property type="project" value="InterPro"/>
</dbReference>
<dbReference type="SUPFAM" id="SSF55550">
    <property type="entry name" value="SH2 domain"/>
    <property type="match status" value="1"/>
</dbReference>
<evidence type="ECO:0000313" key="8">
    <source>
        <dbReference type="Proteomes" id="UP000639338"/>
    </source>
</evidence>
<keyword evidence="2" id="KW-0344">Guanine-nucleotide releasing factor</keyword>
<evidence type="ECO:0000256" key="2">
    <source>
        <dbReference type="PROSITE-ProRule" id="PRU00168"/>
    </source>
</evidence>
<dbReference type="Gene3D" id="3.30.505.10">
    <property type="entry name" value="SH2 domain"/>
    <property type="match status" value="1"/>
</dbReference>
<evidence type="ECO:0000313" key="7">
    <source>
        <dbReference type="EMBL" id="KAF7996770.1"/>
    </source>
</evidence>
<dbReference type="SUPFAM" id="SSF48366">
    <property type="entry name" value="Ras GEF"/>
    <property type="match status" value="1"/>
</dbReference>
<feature type="compositionally biased region" description="Low complexity" evidence="4">
    <location>
        <begin position="331"/>
        <end position="343"/>
    </location>
</feature>
<dbReference type="PROSITE" id="PS50001">
    <property type="entry name" value="SH2"/>
    <property type="match status" value="1"/>
</dbReference>
<feature type="region of interest" description="Disordered" evidence="4">
    <location>
        <begin position="416"/>
        <end position="446"/>
    </location>
</feature>
<dbReference type="Proteomes" id="UP000639338">
    <property type="component" value="Unassembled WGS sequence"/>
</dbReference>
<dbReference type="CDD" id="cd10337">
    <property type="entry name" value="SH2_BCAR3"/>
    <property type="match status" value="1"/>
</dbReference>
<dbReference type="InterPro" id="IPR032061">
    <property type="entry name" value="DUF4802"/>
</dbReference>
<evidence type="ECO:0000256" key="4">
    <source>
        <dbReference type="SAM" id="MobiDB-lite"/>
    </source>
</evidence>
<gene>
    <name evidence="7" type="ORF">HCN44_002416</name>
</gene>
<feature type="compositionally biased region" description="Acidic residues" evidence="4">
    <location>
        <begin position="83"/>
        <end position="100"/>
    </location>
</feature>
<dbReference type="PANTHER" id="PTHR14247:SF8">
    <property type="entry name" value="RAS-GEF DOMAIN-CONTAINING PROTEIN"/>
    <property type="match status" value="1"/>
</dbReference>
<feature type="compositionally biased region" description="Polar residues" evidence="4">
    <location>
        <begin position="433"/>
        <end position="443"/>
    </location>
</feature>
<dbReference type="Pfam" id="PF00017">
    <property type="entry name" value="SH2"/>
    <property type="match status" value="1"/>
</dbReference>
<evidence type="ECO:0000259" key="6">
    <source>
        <dbReference type="PROSITE" id="PS50009"/>
    </source>
</evidence>
<evidence type="ECO:0000256" key="3">
    <source>
        <dbReference type="PROSITE-ProRule" id="PRU00191"/>
    </source>
</evidence>
<proteinExistence type="predicted"/>
<dbReference type="FunFam" id="3.30.505.10:FF:000013">
    <property type="entry name" value="SH2 domain-containing protein 3C isoform X1"/>
    <property type="match status" value="1"/>
</dbReference>
<dbReference type="GO" id="GO:0001784">
    <property type="term" value="F:phosphotyrosine residue binding"/>
    <property type="evidence" value="ECO:0007669"/>
    <property type="project" value="InterPro"/>
</dbReference>
<comment type="caution">
    <text evidence="7">The sequence shown here is derived from an EMBL/GenBank/DDBJ whole genome shotgun (WGS) entry which is preliminary data.</text>
</comment>
<dbReference type="Pfam" id="PF00617">
    <property type="entry name" value="RasGEF"/>
    <property type="match status" value="1"/>
</dbReference>
<dbReference type="PROSITE" id="PS50009">
    <property type="entry name" value="RASGEF_CAT"/>
    <property type="match status" value="1"/>
</dbReference>
<feature type="region of interest" description="Disordered" evidence="4">
    <location>
        <begin position="1"/>
        <end position="30"/>
    </location>
</feature>
<dbReference type="OrthoDB" id="2412973at2759"/>
<accession>A0A835CXM8</accession>
<keyword evidence="8" id="KW-1185">Reference proteome</keyword>
<dbReference type="FunFam" id="1.10.840.10:FF:000015">
    <property type="entry name" value="Uncharacterized protein, isoform A"/>
    <property type="match status" value="1"/>
</dbReference>
<sequence>MAPFKLRFSKLSKSRSKGSRSSSTECDDTLQQIQHCSNSRPETPAIECNSITPINELGTFPNSPPPSYEHVLQETRLKRTASGEEENEEEEEEEEEDNGIVDECNEINCNERRSLTGSCDERCGGGDGGGPGGGCCGVRRIETRAPEIIHKSSKELYRAVAKQWGLTCKMSDQCRCFDCQEQQQQPEESVRRLLERELRLLDPRDLRSHAWYHGSTLRGGRKGAEIEVPNDGDFLVRDCASQPGNYVLTVRWKGQPLHFVINRVVLQPETVYERAQYQFEDEAFDTVADLITFYVGSGRPISQASGARIISPKPRTVPLTCVAPSTNQHCSSPSSLSLSAGSPPRLPRKQQRSHSLTPQQQHNIDHETQHGKFHQQQLNNNNNNIQSSTLPRVPSIQNQLPASSLSLGRQKITRAYQASGSDSGNGSGDSEFETNNSGGNNNLPMPIKGVVIRSHYNQLNDGQNGNGNEYELSAEEQLVIAAPSFEITTLLDIEGFTTLLLPTGEHRPLDPTALRGVAGMLHDSAPRVIASHLTRLDLELVLQPGIGSRYGLSGLELATLPHGHQARLDLIERSECIKLLVAVTVLAGATAIERAATISKWIKIAIDTKTALGNLYGFCGVMLGLCLPQIQKLSNTWHLLRQKHTDEAFNFEAKLRPTLRAMNECTNPQAPNTTLPHLLPIALLGERGAEDIMGTVTQSGLAGAILSPWESSASDCGLSIVWAHLEAARKLAGSLPLYRRNAEIALEGSRSDELLTDAFRTEFHIKFLWGSRGTSVASEERHLKFTQVLEAMYDKCVSSEAAA</sequence>
<feature type="domain" description="Ras-GEF" evidence="6">
    <location>
        <begin position="525"/>
        <end position="781"/>
    </location>
</feature>
<dbReference type="Pfam" id="PF16060">
    <property type="entry name" value="DUF4802"/>
    <property type="match status" value="1"/>
</dbReference>
<feature type="domain" description="SH2" evidence="5">
    <location>
        <begin position="211"/>
        <end position="313"/>
    </location>
</feature>
<protein>
    <recommendedName>
        <fullName evidence="9">Breast cancer anti-estrogen resistance protein 3</fullName>
    </recommendedName>
</protein>
<organism evidence="7 8">
    <name type="scientific">Aphidius gifuensis</name>
    <name type="common">Parasitoid wasp</name>
    <dbReference type="NCBI Taxonomy" id="684658"/>
    <lineage>
        <taxon>Eukaryota</taxon>
        <taxon>Metazoa</taxon>
        <taxon>Ecdysozoa</taxon>
        <taxon>Arthropoda</taxon>
        <taxon>Hexapoda</taxon>
        <taxon>Insecta</taxon>
        <taxon>Pterygota</taxon>
        <taxon>Neoptera</taxon>
        <taxon>Endopterygota</taxon>
        <taxon>Hymenoptera</taxon>
        <taxon>Apocrita</taxon>
        <taxon>Ichneumonoidea</taxon>
        <taxon>Braconidae</taxon>
        <taxon>Aphidiinae</taxon>
        <taxon>Aphidius</taxon>
    </lineage>
</organism>
<dbReference type="InterPro" id="IPR044102">
    <property type="entry name" value="SH2_SHEP1/BCAR3/NSP1"/>
</dbReference>
<dbReference type="PANTHER" id="PTHR14247">
    <property type="entry name" value="BREAST CANCER ANTI-ESTROGEN RESISTANCE PROTEIN 3 HOMOLOG-LIKE PROTEIN"/>
    <property type="match status" value="1"/>
</dbReference>
<name>A0A835CXM8_APHGI</name>
<dbReference type="InterPro" id="IPR036860">
    <property type="entry name" value="SH2_dom_sf"/>
</dbReference>
<dbReference type="InterPro" id="IPR036964">
    <property type="entry name" value="RASGEF_cat_dom_sf"/>
</dbReference>
<reference evidence="7 8" key="1">
    <citation type="submission" date="2020-08" db="EMBL/GenBank/DDBJ databases">
        <title>Aphidius gifuensis genome sequencing and assembly.</title>
        <authorList>
            <person name="Du Z."/>
        </authorList>
    </citation>
    <scope>NUCLEOTIDE SEQUENCE [LARGE SCALE GENOMIC DNA]</scope>
    <source>
        <strain evidence="7">YNYX2018</strain>
        <tissue evidence="7">Adults</tissue>
    </source>
</reference>
<evidence type="ECO:0008006" key="9">
    <source>
        <dbReference type="Google" id="ProtNLM"/>
    </source>
</evidence>
<dbReference type="SMART" id="SM00147">
    <property type="entry name" value="RasGEF"/>
    <property type="match status" value="1"/>
</dbReference>
<dbReference type="InterPro" id="IPR000980">
    <property type="entry name" value="SH2"/>
</dbReference>
<dbReference type="InterPro" id="IPR001895">
    <property type="entry name" value="RASGEF_cat_dom"/>
</dbReference>
<dbReference type="Gene3D" id="1.10.840.10">
    <property type="entry name" value="Ras guanine-nucleotide exchange factors catalytic domain"/>
    <property type="match status" value="1"/>
</dbReference>
<feature type="compositionally biased region" description="Basic residues" evidence="4">
    <location>
        <begin position="7"/>
        <end position="18"/>
    </location>
</feature>
<feature type="region of interest" description="Disordered" evidence="4">
    <location>
        <begin position="55"/>
        <end position="100"/>
    </location>
</feature>
<evidence type="ECO:0000259" key="5">
    <source>
        <dbReference type="PROSITE" id="PS50001"/>
    </source>
</evidence>
<evidence type="ECO:0000256" key="1">
    <source>
        <dbReference type="ARBA" id="ARBA00022999"/>
    </source>
</evidence>
<dbReference type="SMART" id="SM00252">
    <property type="entry name" value="SH2"/>
    <property type="match status" value="1"/>
</dbReference>
<dbReference type="InterPro" id="IPR051853">
    <property type="entry name" value="SH2-Ras-GEF_adapter"/>
</dbReference>
<dbReference type="EMBL" id="JACMRX010000001">
    <property type="protein sequence ID" value="KAF7996770.1"/>
    <property type="molecule type" value="Genomic_DNA"/>
</dbReference>
<feature type="compositionally biased region" description="Polar residues" evidence="4">
    <location>
        <begin position="353"/>
        <end position="362"/>
    </location>
</feature>
<dbReference type="AlphaFoldDB" id="A0A835CXM8"/>
<keyword evidence="1 3" id="KW-0727">SH2 domain</keyword>
<feature type="region of interest" description="Disordered" evidence="4">
    <location>
        <begin position="325"/>
        <end position="390"/>
    </location>
</feature>